<proteinExistence type="predicted"/>
<dbReference type="EMBL" id="CACRXK020000115">
    <property type="protein sequence ID" value="CAB3978457.1"/>
    <property type="molecule type" value="Genomic_DNA"/>
</dbReference>
<evidence type="ECO:0000313" key="1">
    <source>
        <dbReference type="EMBL" id="CAB3978457.1"/>
    </source>
</evidence>
<sequence length="154" mass="18357">RFCLVNKITELTRVTDKTKTLIDVILTTYDEHYSTAGSLSLGISNHDLVFIVRKNKLVRPKPWLIEFRSMKNFNHSKFLADLEMVPWDSVYLYDNADDVWNHWSTLYTEILDQHAPIKKKWVRSDQLPWITPQIQQEILLHNRLFKRHSCKAFE</sequence>
<keyword evidence="2" id="KW-1185">Reference proteome</keyword>
<dbReference type="Proteomes" id="UP001152795">
    <property type="component" value="Unassembled WGS sequence"/>
</dbReference>
<comment type="caution">
    <text evidence="1">The sequence shown here is derived from an EMBL/GenBank/DDBJ whole genome shotgun (WGS) entry which is preliminary data.</text>
</comment>
<organism evidence="1 2">
    <name type="scientific">Paramuricea clavata</name>
    <name type="common">Red gorgonian</name>
    <name type="synonym">Violescent sea-whip</name>
    <dbReference type="NCBI Taxonomy" id="317549"/>
    <lineage>
        <taxon>Eukaryota</taxon>
        <taxon>Metazoa</taxon>
        <taxon>Cnidaria</taxon>
        <taxon>Anthozoa</taxon>
        <taxon>Octocorallia</taxon>
        <taxon>Malacalcyonacea</taxon>
        <taxon>Plexauridae</taxon>
        <taxon>Paramuricea</taxon>
    </lineage>
</organism>
<gene>
    <name evidence="1" type="ORF">PACLA_8A064723</name>
</gene>
<accession>A0A7D9D788</accession>
<name>A0A7D9D788_PARCT</name>
<reference evidence="1" key="1">
    <citation type="submission" date="2020-04" db="EMBL/GenBank/DDBJ databases">
        <authorList>
            <person name="Alioto T."/>
            <person name="Alioto T."/>
            <person name="Gomez Garrido J."/>
        </authorList>
    </citation>
    <scope>NUCLEOTIDE SEQUENCE</scope>
    <source>
        <strain evidence="1">A484AB</strain>
    </source>
</reference>
<protein>
    <submittedName>
        <fullName evidence="1">Uncharacterized protein</fullName>
    </submittedName>
</protein>
<dbReference type="AlphaFoldDB" id="A0A7D9D788"/>
<dbReference type="OrthoDB" id="5989635at2759"/>
<feature type="non-terminal residue" evidence="1">
    <location>
        <position position="1"/>
    </location>
</feature>
<evidence type="ECO:0000313" key="2">
    <source>
        <dbReference type="Proteomes" id="UP001152795"/>
    </source>
</evidence>